<dbReference type="InterPro" id="IPR002539">
    <property type="entry name" value="MaoC-like_dom"/>
</dbReference>
<dbReference type="InterPro" id="IPR029069">
    <property type="entry name" value="HotDog_dom_sf"/>
</dbReference>
<name>A0A841ABQ8_9MICO</name>
<reference evidence="4 5" key="1">
    <citation type="submission" date="2020-08" db="EMBL/GenBank/DDBJ databases">
        <title>Sequencing the genomes of 1000 actinobacteria strains.</title>
        <authorList>
            <person name="Klenk H.-P."/>
        </authorList>
    </citation>
    <scope>NUCLEOTIDE SEQUENCE [LARGE SCALE GENOMIC DNA]</scope>
    <source>
        <strain evidence="4 5">DSM 28796</strain>
    </source>
</reference>
<organism evidence="4 5">
    <name type="scientific">Brachybacterium aquaticum</name>
    <dbReference type="NCBI Taxonomy" id="1432564"/>
    <lineage>
        <taxon>Bacteria</taxon>
        <taxon>Bacillati</taxon>
        <taxon>Actinomycetota</taxon>
        <taxon>Actinomycetes</taxon>
        <taxon>Micrococcales</taxon>
        <taxon>Dermabacteraceae</taxon>
        <taxon>Brachybacterium</taxon>
    </lineage>
</organism>
<dbReference type="GO" id="GO:0005835">
    <property type="term" value="C:fatty acid synthase complex"/>
    <property type="evidence" value="ECO:0007669"/>
    <property type="project" value="InterPro"/>
</dbReference>
<feature type="compositionally biased region" description="Low complexity" evidence="2">
    <location>
        <begin position="188"/>
        <end position="219"/>
    </location>
</feature>
<dbReference type="PANTHER" id="PTHR43841:SF1">
    <property type="entry name" value="3-HYDROXYACYL-THIOESTER DEHYDRATASE X"/>
    <property type="match status" value="1"/>
</dbReference>
<feature type="compositionally biased region" description="Gly residues" evidence="2">
    <location>
        <begin position="220"/>
        <end position="233"/>
    </location>
</feature>
<evidence type="ECO:0000313" key="4">
    <source>
        <dbReference type="EMBL" id="MBB5830670.1"/>
    </source>
</evidence>
<dbReference type="PANTHER" id="PTHR43841">
    <property type="entry name" value="3-HYDROXYACYL-THIOESTER DEHYDRATASE HTDX-RELATED"/>
    <property type="match status" value="1"/>
</dbReference>
<dbReference type="Pfam" id="PF01575">
    <property type="entry name" value="MaoC_dehydratas"/>
    <property type="match status" value="1"/>
</dbReference>
<feature type="region of interest" description="Disordered" evidence="2">
    <location>
        <begin position="1"/>
        <end position="23"/>
    </location>
</feature>
<evidence type="ECO:0000256" key="1">
    <source>
        <dbReference type="ARBA" id="ARBA00005254"/>
    </source>
</evidence>
<dbReference type="RefSeq" id="WP_184324252.1">
    <property type="nucleotide sequence ID" value="NZ_JACHLZ010000001.1"/>
</dbReference>
<dbReference type="CDD" id="cd03441">
    <property type="entry name" value="R_hydratase_like"/>
    <property type="match status" value="1"/>
</dbReference>
<comment type="similarity">
    <text evidence="1">Belongs to the enoyl-CoA hydratase/isomerase family.</text>
</comment>
<evidence type="ECO:0000256" key="2">
    <source>
        <dbReference type="SAM" id="MobiDB-lite"/>
    </source>
</evidence>
<keyword evidence="5" id="KW-1185">Reference proteome</keyword>
<dbReference type="Proteomes" id="UP000588158">
    <property type="component" value="Unassembled WGS sequence"/>
</dbReference>
<feature type="region of interest" description="Disordered" evidence="2">
    <location>
        <begin position="183"/>
        <end position="258"/>
    </location>
</feature>
<comment type="caution">
    <text evidence="4">The sequence shown here is derived from an EMBL/GenBank/DDBJ whole genome shotgun (WGS) entry which is preliminary data.</text>
</comment>
<dbReference type="Gene3D" id="3.10.129.10">
    <property type="entry name" value="Hotdog Thioesterase"/>
    <property type="match status" value="1"/>
</dbReference>
<sequence>MAGRTGQRTSGQERAGQERVKDLSDVPSFPAIYAAALDPRSRLGGKKGGRGAGAKGAPQLPELAYRVRKVRIDAERARDFDHLMGGPATDLVHPGVLHVLAFPVSLALMARRDFPFALLGLVHLRNQILQHRPVRVGELVDVECRVRALAPHRKGHTFEAVSTILGEDGEIIATDVSTYLAKGGSSSGAGSSSSSASTVGSSRTGEPGTGEPSGTSPASAGGGSAGVGSGAPTGSGSSADGGSRRDFAPPAPTGRWALGADTGRRYAAVSGDVNPIHLSAVSAKAFGFPKAIAHGMYTASRAFTESRVDLSRPLRWDVTFDAPVTLPGTVLVAYEDEPGRAGVRCLGWRPARGEKAARRCFEVEVTMLDR</sequence>
<evidence type="ECO:0000313" key="5">
    <source>
        <dbReference type="Proteomes" id="UP000588158"/>
    </source>
</evidence>
<proteinExistence type="inferred from homology"/>
<protein>
    <submittedName>
        <fullName evidence="4">Acyl dehydratase</fullName>
    </submittedName>
</protein>
<accession>A0A841ABQ8</accession>
<evidence type="ECO:0000259" key="3">
    <source>
        <dbReference type="Pfam" id="PF01575"/>
    </source>
</evidence>
<gene>
    <name evidence="4" type="ORF">HNR70_000483</name>
</gene>
<dbReference type="SUPFAM" id="SSF54637">
    <property type="entry name" value="Thioesterase/thiol ester dehydrase-isomerase"/>
    <property type="match status" value="2"/>
</dbReference>
<dbReference type="GO" id="GO:0004312">
    <property type="term" value="F:fatty acid synthase activity"/>
    <property type="evidence" value="ECO:0007669"/>
    <property type="project" value="InterPro"/>
</dbReference>
<feature type="compositionally biased region" description="Polar residues" evidence="2">
    <location>
        <begin position="1"/>
        <end position="12"/>
    </location>
</feature>
<feature type="domain" description="MaoC-like" evidence="3">
    <location>
        <begin position="261"/>
        <end position="334"/>
    </location>
</feature>
<dbReference type="PRINTS" id="PR01483">
    <property type="entry name" value="FASYNTHASE"/>
</dbReference>
<dbReference type="AlphaFoldDB" id="A0A841ABQ8"/>
<dbReference type="InterPro" id="IPR003965">
    <property type="entry name" value="Fatty_acid_synthase"/>
</dbReference>
<dbReference type="EMBL" id="JACHLZ010000001">
    <property type="protein sequence ID" value="MBB5830670.1"/>
    <property type="molecule type" value="Genomic_DNA"/>
</dbReference>
<dbReference type="GO" id="GO:0006633">
    <property type="term" value="P:fatty acid biosynthetic process"/>
    <property type="evidence" value="ECO:0007669"/>
    <property type="project" value="InterPro"/>
</dbReference>